<name>A0A0P1AU83_PLAHL</name>
<evidence type="ECO:0000313" key="3">
    <source>
        <dbReference type="Proteomes" id="UP000054928"/>
    </source>
</evidence>
<evidence type="ECO:0000256" key="1">
    <source>
        <dbReference type="SAM" id="Coils"/>
    </source>
</evidence>
<sequence length="436" mass="49036">MTDSTILDDINAADSAITGADLLVSLDRYTTLFSDTDIELQLLDLTPGDNFFDSLEDERHFGATDSDSKSIDTESVASISPRVSEAENIRMKDAIRRSNYRQKRKAEKFDLQLKIQELTSQLTALQMKKEADKAKSGLGSVSMAVWKALADRHLQARLVAEEQQRRLREAIERRSALIKDMGAIVCQRLSQEHSESYVPPRKKSRVESPDMKLYGTFVKELDDAYIRTDSIFSQSEVQMLQTDDSNYGMRAVPKKANYYELAGKKTTPFPFERVRLLIDRVSIVENRTSYEKIDLSDVAGHTSAFKCRFETRLGDAVGCLIQHVLLRYYKEADRVVCICRKFTEGEGVYAGMHADETGWNVIERCANGAGTVIKSIFRYVPMSFSTVASADGKLKKFTDKIISIGEEDCQTCGRKLEALLLDDSLGDACQRRGTIS</sequence>
<keyword evidence="3" id="KW-1185">Reference proteome</keyword>
<dbReference type="AlphaFoldDB" id="A0A0P1AU83"/>
<dbReference type="OrthoDB" id="114061at2759"/>
<reference evidence="3" key="1">
    <citation type="submission" date="2014-09" db="EMBL/GenBank/DDBJ databases">
        <authorList>
            <person name="Sharma Rahul"/>
            <person name="Thines Marco"/>
        </authorList>
    </citation>
    <scope>NUCLEOTIDE SEQUENCE [LARGE SCALE GENOMIC DNA]</scope>
</reference>
<dbReference type="EMBL" id="CCYD01001336">
    <property type="protein sequence ID" value="CEG44783.1"/>
    <property type="molecule type" value="Genomic_DNA"/>
</dbReference>
<dbReference type="Proteomes" id="UP000054928">
    <property type="component" value="Unassembled WGS sequence"/>
</dbReference>
<proteinExistence type="predicted"/>
<keyword evidence="1" id="KW-0175">Coiled coil</keyword>
<dbReference type="RefSeq" id="XP_024581152.1">
    <property type="nucleotide sequence ID" value="XM_024730923.1"/>
</dbReference>
<accession>A0A0P1AU83</accession>
<feature type="coiled-coil region" evidence="1">
    <location>
        <begin position="108"/>
        <end position="135"/>
    </location>
</feature>
<dbReference type="GeneID" id="36396175"/>
<evidence type="ECO:0000313" key="2">
    <source>
        <dbReference type="EMBL" id="CEG44783.1"/>
    </source>
</evidence>
<dbReference type="OMA" id="RYVPMSF"/>
<protein>
    <submittedName>
        <fullName evidence="2">Uncharacterized protein</fullName>
    </submittedName>
</protein>
<organism evidence="2 3">
    <name type="scientific">Plasmopara halstedii</name>
    <name type="common">Downy mildew of sunflower</name>
    <dbReference type="NCBI Taxonomy" id="4781"/>
    <lineage>
        <taxon>Eukaryota</taxon>
        <taxon>Sar</taxon>
        <taxon>Stramenopiles</taxon>
        <taxon>Oomycota</taxon>
        <taxon>Peronosporomycetes</taxon>
        <taxon>Peronosporales</taxon>
        <taxon>Peronosporaceae</taxon>
        <taxon>Plasmopara</taxon>
    </lineage>
</organism>